<evidence type="ECO:0000256" key="5">
    <source>
        <dbReference type="ARBA" id="ARBA00022824"/>
    </source>
</evidence>
<keyword evidence="6 9" id="KW-1133">Transmembrane helix</keyword>
<reference evidence="10" key="1">
    <citation type="journal article" date="2020" name="Stud. Mycol.">
        <title>101 Dothideomycetes genomes: a test case for predicting lifestyles and emergence of pathogens.</title>
        <authorList>
            <person name="Haridas S."/>
            <person name="Albert R."/>
            <person name="Binder M."/>
            <person name="Bloem J."/>
            <person name="Labutti K."/>
            <person name="Salamov A."/>
            <person name="Andreopoulos B."/>
            <person name="Baker S."/>
            <person name="Barry K."/>
            <person name="Bills G."/>
            <person name="Bluhm B."/>
            <person name="Cannon C."/>
            <person name="Castanera R."/>
            <person name="Culley D."/>
            <person name="Daum C."/>
            <person name="Ezra D."/>
            <person name="Gonzalez J."/>
            <person name="Henrissat B."/>
            <person name="Kuo A."/>
            <person name="Liang C."/>
            <person name="Lipzen A."/>
            <person name="Lutzoni F."/>
            <person name="Magnuson J."/>
            <person name="Mondo S."/>
            <person name="Nolan M."/>
            <person name="Ohm R."/>
            <person name="Pangilinan J."/>
            <person name="Park H.-J."/>
            <person name="Ramirez L."/>
            <person name="Alfaro M."/>
            <person name="Sun H."/>
            <person name="Tritt A."/>
            <person name="Yoshinaga Y."/>
            <person name="Zwiers L.-H."/>
            <person name="Turgeon B."/>
            <person name="Goodwin S."/>
            <person name="Spatafora J."/>
            <person name="Crous P."/>
            <person name="Grigoriev I."/>
        </authorList>
    </citation>
    <scope>NUCLEOTIDE SEQUENCE</scope>
    <source>
        <strain evidence="10">CBS 260.36</strain>
    </source>
</reference>
<accession>A0A9P4MFR2</accession>
<evidence type="ECO:0000256" key="3">
    <source>
        <dbReference type="ARBA" id="ARBA00017057"/>
    </source>
</evidence>
<proteinExistence type="inferred from homology"/>
<comment type="subcellular location">
    <subcellularLocation>
        <location evidence="1">Endoplasmic reticulum membrane</location>
        <topology evidence="1">Multi-pass membrane protein</topology>
    </subcellularLocation>
</comment>
<evidence type="ECO:0000256" key="8">
    <source>
        <dbReference type="ARBA" id="ARBA00045608"/>
    </source>
</evidence>
<keyword evidence="11" id="KW-1185">Reference proteome</keyword>
<dbReference type="InterPro" id="IPR009582">
    <property type="entry name" value="Spc2/SPCS2"/>
</dbReference>
<feature type="non-terminal residue" evidence="10">
    <location>
        <position position="165"/>
    </location>
</feature>
<evidence type="ECO:0000256" key="7">
    <source>
        <dbReference type="ARBA" id="ARBA00023136"/>
    </source>
</evidence>
<dbReference type="AlphaFoldDB" id="A0A9P4MFR2"/>
<evidence type="ECO:0000313" key="11">
    <source>
        <dbReference type="Proteomes" id="UP000799439"/>
    </source>
</evidence>
<name>A0A9P4MFR2_9PEZI</name>
<comment type="similarity">
    <text evidence="2">Belongs to the SPCS2 family.</text>
</comment>
<evidence type="ECO:0000256" key="6">
    <source>
        <dbReference type="ARBA" id="ARBA00022989"/>
    </source>
</evidence>
<dbReference type="PANTHER" id="PTHR13085:SF0">
    <property type="entry name" value="SIGNAL PEPTIDASE COMPLEX SUBUNIT 2"/>
    <property type="match status" value="1"/>
</dbReference>
<dbReference type="GO" id="GO:0045047">
    <property type="term" value="P:protein targeting to ER"/>
    <property type="evidence" value="ECO:0007669"/>
    <property type="project" value="TreeGrafter"/>
</dbReference>
<gene>
    <name evidence="10" type="ORF">K461DRAFT_217743</name>
</gene>
<evidence type="ECO:0000256" key="4">
    <source>
        <dbReference type="ARBA" id="ARBA00022692"/>
    </source>
</evidence>
<keyword evidence="7 9" id="KW-0472">Membrane</keyword>
<dbReference type="GO" id="GO:0005787">
    <property type="term" value="C:signal peptidase complex"/>
    <property type="evidence" value="ECO:0007669"/>
    <property type="project" value="InterPro"/>
</dbReference>
<evidence type="ECO:0000256" key="9">
    <source>
        <dbReference type="SAM" id="Phobius"/>
    </source>
</evidence>
<organism evidence="10 11">
    <name type="scientific">Myriangium duriaei CBS 260.36</name>
    <dbReference type="NCBI Taxonomy" id="1168546"/>
    <lineage>
        <taxon>Eukaryota</taxon>
        <taxon>Fungi</taxon>
        <taxon>Dikarya</taxon>
        <taxon>Ascomycota</taxon>
        <taxon>Pezizomycotina</taxon>
        <taxon>Dothideomycetes</taxon>
        <taxon>Dothideomycetidae</taxon>
        <taxon>Myriangiales</taxon>
        <taxon>Myriangiaceae</taxon>
        <taxon>Myriangium</taxon>
    </lineage>
</organism>
<comment type="caution">
    <text evidence="10">The sequence shown here is derived from an EMBL/GenBank/DDBJ whole genome shotgun (WGS) entry which is preliminary data.</text>
</comment>
<sequence>DCKNTTDETLTNYLNSLKIKQTHFYTDVRLALGYASVIICAITFAYDYKFGFDKTKHYTVGTVILYFLLNMAFSYWIWFVEKDIIYTGNYQGRKITISSWTKKLDPTYRLKVRHASSSAGTDWKETEITAPFSRWFTADGFIVPQPFQQWLASSVPLVAEADPKN</sequence>
<protein>
    <recommendedName>
        <fullName evidence="3">Signal peptidase complex subunit 2</fullName>
    </recommendedName>
</protein>
<dbReference type="OrthoDB" id="29558at2759"/>
<comment type="function">
    <text evidence="8">Component of the signal peptidase complex (SPC) which catalyzes the cleavage of N-terminal signal sequences from nascent proteins as they are translocated into the lumen of the endoplasmic reticulum. Enhances the enzymatic activity of SPC and facilitates the interactions between different components of the translocation site.</text>
</comment>
<dbReference type="GO" id="GO:0006465">
    <property type="term" value="P:signal peptide processing"/>
    <property type="evidence" value="ECO:0007669"/>
    <property type="project" value="InterPro"/>
</dbReference>
<dbReference type="EMBL" id="ML996088">
    <property type="protein sequence ID" value="KAF2151362.1"/>
    <property type="molecule type" value="Genomic_DNA"/>
</dbReference>
<feature type="non-terminal residue" evidence="10">
    <location>
        <position position="1"/>
    </location>
</feature>
<dbReference type="PANTHER" id="PTHR13085">
    <property type="entry name" value="MICROSOMAL SIGNAL PEPTIDASE 25 KDA SUBUNIT"/>
    <property type="match status" value="1"/>
</dbReference>
<evidence type="ECO:0000256" key="2">
    <source>
        <dbReference type="ARBA" id="ARBA00007324"/>
    </source>
</evidence>
<feature type="transmembrane region" description="Helical" evidence="9">
    <location>
        <begin position="28"/>
        <end position="46"/>
    </location>
</feature>
<evidence type="ECO:0000313" key="10">
    <source>
        <dbReference type="EMBL" id="KAF2151362.1"/>
    </source>
</evidence>
<keyword evidence="5" id="KW-0256">Endoplasmic reticulum</keyword>
<keyword evidence="4 9" id="KW-0812">Transmembrane</keyword>
<dbReference type="Proteomes" id="UP000799439">
    <property type="component" value="Unassembled WGS sequence"/>
</dbReference>
<dbReference type="Pfam" id="PF06703">
    <property type="entry name" value="SPC25"/>
    <property type="match status" value="1"/>
</dbReference>
<evidence type="ECO:0000256" key="1">
    <source>
        <dbReference type="ARBA" id="ARBA00004477"/>
    </source>
</evidence>
<feature type="transmembrane region" description="Helical" evidence="9">
    <location>
        <begin position="58"/>
        <end position="78"/>
    </location>
</feature>